<dbReference type="RefSeq" id="WP_173964047.1">
    <property type="nucleotide sequence ID" value="NZ_CADCST010000036.1"/>
</dbReference>
<evidence type="ECO:0000313" key="1">
    <source>
        <dbReference type="EMBL" id="CAA9194228.1"/>
    </source>
</evidence>
<protein>
    <recommendedName>
        <fullName evidence="3">DUF2490 domain-containing protein</fullName>
    </recommendedName>
</protein>
<comment type="caution">
    <text evidence="1">The sequence shown here is derived from an EMBL/GenBank/DDBJ whole genome shotgun (WGS) entry which is preliminary data.</text>
</comment>
<gene>
    <name evidence="1" type="ORF">FLACOL7796_00020</name>
</gene>
<evidence type="ECO:0000313" key="2">
    <source>
        <dbReference type="Proteomes" id="UP000474567"/>
    </source>
</evidence>
<accession>A0ABM8KCJ2</accession>
<reference evidence="1 2" key="1">
    <citation type="submission" date="2020-02" db="EMBL/GenBank/DDBJ databases">
        <authorList>
            <person name="Criscuolo A."/>
        </authorList>
    </citation>
    <scope>NUCLEOTIDE SEQUENCE [LARGE SCALE GENOMIC DNA]</scope>
    <source>
        <strain evidence="1">CECT7796</strain>
    </source>
</reference>
<evidence type="ECO:0008006" key="3">
    <source>
        <dbReference type="Google" id="ProtNLM"/>
    </source>
</evidence>
<name>A0ABM8KCJ2_9FLAO</name>
<keyword evidence="2" id="KW-1185">Reference proteome</keyword>
<proteinExistence type="predicted"/>
<dbReference type="Proteomes" id="UP000474567">
    <property type="component" value="Unassembled WGS sequence"/>
</dbReference>
<sequence length="222" mass="26355">MRNVIIIAFVFIIPFASFGQEYFFSNLTIGKNFRKNQCTYNVSGVWKHIYNDTEWSRISAKAKIDYNYKSWQLISGLTVLNTFDSEIVNSIELRPWLGINLKNAVIEDLQLEQEARLEWRSFFYQNKNHANYIRTTFDVGLNYNLDKIKLRSCSIQVGFIWYFIKSPILGERYADSREFRFLLNRSFTNGKLTLGYKHEKFKPIVSRLSNEFHTLEISYLFN</sequence>
<organism evidence="1 2">
    <name type="scientific">Flavobacterium collinsii</name>
    <dbReference type="NCBI Taxonomy" id="1114861"/>
    <lineage>
        <taxon>Bacteria</taxon>
        <taxon>Pseudomonadati</taxon>
        <taxon>Bacteroidota</taxon>
        <taxon>Flavobacteriia</taxon>
        <taxon>Flavobacteriales</taxon>
        <taxon>Flavobacteriaceae</taxon>
        <taxon>Flavobacterium</taxon>
    </lineage>
</organism>
<dbReference type="EMBL" id="CADCST010000036">
    <property type="protein sequence ID" value="CAA9194228.1"/>
    <property type="molecule type" value="Genomic_DNA"/>
</dbReference>